<dbReference type="Proteomes" id="UP000557899">
    <property type="component" value="Unassembled WGS sequence"/>
</dbReference>
<reference evidence="1 2" key="1">
    <citation type="journal article" date="2020" name="Biotechnol. Biofuels">
        <title>New insights from the biogas microbiome by comprehensive genome-resolved metagenomics of nearly 1600 species originating from multiple anaerobic digesters.</title>
        <authorList>
            <person name="Campanaro S."/>
            <person name="Treu L."/>
            <person name="Rodriguez-R L.M."/>
            <person name="Kovalovszki A."/>
            <person name="Ziels R.M."/>
            <person name="Maus I."/>
            <person name="Zhu X."/>
            <person name="Kougias P.G."/>
            <person name="Basile A."/>
            <person name="Luo G."/>
            <person name="Schluter A."/>
            <person name="Konstantinidis K.T."/>
            <person name="Angelidaki I."/>
        </authorList>
    </citation>
    <scope>NUCLEOTIDE SEQUENCE [LARGE SCALE GENOMIC DNA]</scope>
    <source>
        <strain evidence="1">AS15tlH2ME_198</strain>
    </source>
</reference>
<organism evidence="1 2">
    <name type="scientific">Corynebacterium humireducens</name>
    <dbReference type="NCBI Taxonomy" id="1223514"/>
    <lineage>
        <taxon>Bacteria</taxon>
        <taxon>Bacillati</taxon>
        <taxon>Actinomycetota</taxon>
        <taxon>Actinomycetes</taxon>
        <taxon>Mycobacteriales</taxon>
        <taxon>Corynebacteriaceae</taxon>
        <taxon>Corynebacterium</taxon>
    </lineage>
</organism>
<comment type="caution">
    <text evidence="1">The sequence shown here is derived from an EMBL/GenBank/DDBJ whole genome shotgun (WGS) entry which is preliminary data.</text>
</comment>
<evidence type="ECO:0000313" key="2">
    <source>
        <dbReference type="Proteomes" id="UP000557899"/>
    </source>
</evidence>
<gene>
    <name evidence="1" type="ORF">GX859_03125</name>
</gene>
<proteinExistence type="predicted"/>
<protein>
    <submittedName>
        <fullName evidence="1">SMI1/KNR4 family protein</fullName>
    </submittedName>
</protein>
<evidence type="ECO:0000313" key="1">
    <source>
        <dbReference type="EMBL" id="NLA55282.1"/>
    </source>
</evidence>
<dbReference type="AlphaFoldDB" id="A0A7X6PMB5"/>
<name>A0A7X6PMB5_9CORY</name>
<dbReference type="EMBL" id="JAAZHI010000068">
    <property type="protein sequence ID" value="NLA55282.1"/>
    <property type="molecule type" value="Genomic_DNA"/>
</dbReference>
<accession>A0A7X6PMB5</accession>
<sequence length="171" mass="18213">MDKSKYPHTLSLLVDVDFWPADAEDAIDLEIYPAFLPAEEVTEWIRAWSGNDTADGGRFHVFGQDGSGGYAALYDEGGDTPLEELPVVFLGSEGEIGTVAANLSDFLALLAQGTGPAEVVEIGGVAYPPLPEVVAIHDRVSDAPPATPEEISERARLAAPGFEPYVQSLLN</sequence>